<feature type="region of interest" description="Disordered" evidence="2">
    <location>
        <begin position="299"/>
        <end position="321"/>
    </location>
</feature>
<sequence>MLENKTISSSAEDAQTKKDNAASQELVLVGAPKEAGEIFHENKMTNTEEVNKAIYFNYPCRRQSCALVNIPAPCVNKIISHIENVESKIQEHLKQVETSLEKWSRSTSSSVDLQEDWNIATPEKEIKPEEERDQKCPELKKEMEKLLSETMHLIKSLETDRAEAEQALRQQKSRKKMIIMKIDSWSIWKLQEVPLAVQKEHEAFSRDIVELRWHLEDRNHQLEHLKKQKAKIEEANAKVQADIDFMQNHGALLDSKRRQEVEALWERYQKKFEIMEIFRQVHEELEQTIEDRENAKLQFKENKEEMEEDIKNDEINLETHK</sequence>
<keyword evidence="1" id="KW-0175">Coiled coil</keyword>
<evidence type="ECO:0000313" key="3">
    <source>
        <dbReference type="EMBL" id="KFO27420.1"/>
    </source>
</evidence>
<protein>
    <recommendedName>
        <fullName evidence="5">Coiled-coil domain-containing protein 178</fullName>
    </recommendedName>
</protein>
<gene>
    <name evidence="3" type="ORF">H920_11221</name>
</gene>
<organism evidence="3 4">
    <name type="scientific">Fukomys damarensis</name>
    <name type="common">Damaraland mole rat</name>
    <name type="synonym">Cryptomys damarensis</name>
    <dbReference type="NCBI Taxonomy" id="885580"/>
    <lineage>
        <taxon>Eukaryota</taxon>
        <taxon>Metazoa</taxon>
        <taxon>Chordata</taxon>
        <taxon>Craniata</taxon>
        <taxon>Vertebrata</taxon>
        <taxon>Euteleostomi</taxon>
        <taxon>Mammalia</taxon>
        <taxon>Eutheria</taxon>
        <taxon>Euarchontoglires</taxon>
        <taxon>Glires</taxon>
        <taxon>Rodentia</taxon>
        <taxon>Hystricomorpha</taxon>
        <taxon>Bathyergidae</taxon>
        <taxon>Fukomys</taxon>
    </lineage>
</organism>
<feature type="region of interest" description="Disordered" evidence="2">
    <location>
        <begin position="1"/>
        <end position="22"/>
    </location>
</feature>
<dbReference type="AlphaFoldDB" id="A0A091DAW5"/>
<keyword evidence="4" id="KW-1185">Reference proteome</keyword>
<feature type="coiled-coil region" evidence="1">
    <location>
        <begin position="140"/>
        <end position="174"/>
    </location>
</feature>
<accession>A0A091DAW5</accession>
<dbReference type="PANTHER" id="PTHR35088">
    <property type="entry name" value="COILED-COIL DOMAIN-CONTAINING PROTEIN 178"/>
    <property type="match status" value="1"/>
</dbReference>
<dbReference type="Proteomes" id="UP000028990">
    <property type="component" value="Unassembled WGS sequence"/>
</dbReference>
<dbReference type="EMBL" id="KN122922">
    <property type="protein sequence ID" value="KFO27420.1"/>
    <property type="molecule type" value="Genomic_DNA"/>
</dbReference>
<feature type="compositionally biased region" description="Polar residues" evidence="2">
    <location>
        <begin position="1"/>
        <end position="13"/>
    </location>
</feature>
<evidence type="ECO:0000256" key="2">
    <source>
        <dbReference type="SAM" id="MobiDB-lite"/>
    </source>
</evidence>
<evidence type="ECO:0000256" key="1">
    <source>
        <dbReference type="SAM" id="Coils"/>
    </source>
</evidence>
<evidence type="ECO:0000313" key="4">
    <source>
        <dbReference type="Proteomes" id="UP000028990"/>
    </source>
</evidence>
<name>A0A091DAW5_FUKDA</name>
<evidence type="ECO:0008006" key="5">
    <source>
        <dbReference type="Google" id="ProtNLM"/>
    </source>
</evidence>
<dbReference type="eggNOG" id="ENOG502R7DC">
    <property type="taxonomic scope" value="Eukaryota"/>
</dbReference>
<feature type="coiled-coil region" evidence="1">
    <location>
        <begin position="215"/>
        <end position="249"/>
    </location>
</feature>
<reference evidence="3 4" key="1">
    <citation type="submission" date="2013-11" db="EMBL/GenBank/DDBJ databases">
        <title>The Damaraland mole rat (Fukomys damarensis) genome and evolution of African mole rats.</title>
        <authorList>
            <person name="Gladyshev V.N."/>
            <person name="Fang X."/>
        </authorList>
    </citation>
    <scope>NUCLEOTIDE SEQUENCE [LARGE SCALE GENOMIC DNA]</scope>
    <source>
        <tissue evidence="3">Liver</tissue>
    </source>
</reference>
<dbReference type="PANTHER" id="PTHR35088:SF1">
    <property type="entry name" value="COILED-COIL DOMAIN-CONTAINING PROTEIN 178"/>
    <property type="match status" value="1"/>
</dbReference>
<dbReference type="InterPro" id="IPR038826">
    <property type="entry name" value="CCDC178"/>
</dbReference>
<proteinExistence type="predicted"/>
<feature type="compositionally biased region" description="Basic and acidic residues" evidence="2">
    <location>
        <begin position="312"/>
        <end position="321"/>
    </location>
</feature>